<dbReference type="InterPro" id="IPR004358">
    <property type="entry name" value="Sig_transdc_His_kin-like_C"/>
</dbReference>
<feature type="transmembrane region" description="Helical" evidence="7">
    <location>
        <begin position="39"/>
        <end position="59"/>
    </location>
</feature>
<dbReference type="EC" id="2.7.13.3" evidence="2"/>
<dbReference type="SUPFAM" id="SSF47384">
    <property type="entry name" value="Homodimeric domain of signal transducing histidine kinase"/>
    <property type="match status" value="1"/>
</dbReference>
<evidence type="ECO:0000259" key="8">
    <source>
        <dbReference type="PROSITE" id="PS50109"/>
    </source>
</evidence>
<dbReference type="Gene3D" id="3.30.565.10">
    <property type="entry name" value="Histidine kinase-like ATPase, C-terminal domain"/>
    <property type="match status" value="1"/>
</dbReference>
<evidence type="ECO:0000256" key="2">
    <source>
        <dbReference type="ARBA" id="ARBA00012438"/>
    </source>
</evidence>
<feature type="transmembrane region" description="Helical" evidence="7">
    <location>
        <begin position="186"/>
        <end position="210"/>
    </location>
</feature>
<dbReference type="Pfam" id="PF02518">
    <property type="entry name" value="HATPase_c"/>
    <property type="match status" value="1"/>
</dbReference>
<dbReference type="EMBL" id="PGTO01000001">
    <property type="protein sequence ID" value="RAU23728.1"/>
    <property type="molecule type" value="Genomic_DNA"/>
</dbReference>
<organism evidence="9 10">
    <name type="scientific">Paramagnetospirillum kuznetsovii</name>
    <dbReference type="NCBI Taxonomy" id="2053833"/>
    <lineage>
        <taxon>Bacteria</taxon>
        <taxon>Pseudomonadati</taxon>
        <taxon>Pseudomonadota</taxon>
        <taxon>Alphaproteobacteria</taxon>
        <taxon>Rhodospirillales</taxon>
        <taxon>Magnetospirillaceae</taxon>
        <taxon>Paramagnetospirillum</taxon>
    </lineage>
</organism>
<dbReference type="CDD" id="cd00082">
    <property type="entry name" value="HisKA"/>
    <property type="match status" value="1"/>
</dbReference>
<dbReference type="PROSITE" id="PS50109">
    <property type="entry name" value="HIS_KIN"/>
    <property type="match status" value="1"/>
</dbReference>
<accession>A0A364P2Y4</accession>
<dbReference type="OrthoDB" id="9813151at2"/>
<keyword evidence="5" id="KW-0418">Kinase</keyword>
<dbReference type="PRINTS" id="PR00344">
    <property type="entry name" value="BCTRLSENSOR"/>
</dbReference>
<name>A0A364P2Y4_9PROT</name>
<dbReference type="AlphaFoldDB" id="A0A364P2Y4"/>
<evidence type="ECO:0000313" key="10">
    <source>
        <dbReference type="Proteomes" id="UP000251075"/>
    </source>
</evidence>
<dbReference type="InterPro" id="IPR036890">
    <property type="entry name" value="HATPase_C_sf"/>
</dbReference>
<evidence type="ECO:0000256" key="4">
    <source>
        <dbReference type="ARBA" id="ARBA00022679"/>
    </source>
</evidence>
<keyword evidence="7" id="KW-0472">Membrane</keyword>
<dbReference type="InterPro" id="IPR003661">
    <property type="entry name" value="HisK_dim/P_dom"/>
</dbReference>
<dbReference type="InterPro" id="IPR036097">
    <property type="entry name" value="HisK_dim/P_sf"/>
</dbReference>
<keyword evidence="7" id="KW-1133">Transmembrane helix</keyword>
<evidence type="ECO:0000256" key="5">
    <source>
        <dbReference type="ARBA" id="ARBA00022777"/>
    </source>
</evidence>
<comment type="catalytic activity">
    <reaction evidence="1">
        <text>ATP + protein L-histidine = ADP + protein N-phospho-L-histidine.</text>
        <dbReference type="EC" id="2.7.13.3"/>
    </reaction>
</comment>
<evidence type="ECO:0000256" key="3">
    <source>
        <dbReference type="ARBA" id="ARBA00022553"/>
    </source>
</evidence>
<dbReference type="SMART" id="SM00387">
    <property type="entry name" value="HATPase_c"/>
    <property type="match status" value="1"/>
</dbReference>
<evidence type="ECO:0000256" key="6">
    <source>
        <dbReference type="ARBA" id="ARBA00023012"/>
    </source>
</evidence>
<dbReference type="Pfam" id="PF00512">
    <property type="entry name" value="HisKA"/>
    <property type="match status" value="1"/>
</dbReference>
<dbReference type="PANTHER" id="PTHR43711">
    <property type="entry name" value="TWO-COMPONENT HISTIDINE KINASE"/>
    <property type="match status" value="1"/>
</dbReference>
<feature type="transmembrane region" description="Helical" evidence="7">
    <location>
        <begin position="119"/>
        <end position="140"/>
    </location>
</feature>
<gene>
    <name evidence="9" type="ORF">CU669_01090</name>
</gene>
<keyword evidence="10" id="KW-1185">Reference proteome</keyword>
<dbReference type="SUPFAM" id="SSF55874">
    <property type="entry name" value="ATPase domain of HSP90 chaperone/DNA topoisomerase II/histidine kinase"/>
    <property type="match status" value="1"/>
</dbReference>
<dbReference type="PANTHER" id="PTHR43711:SF1">
    <property type="entry name" value="HISTIDINE KINASE 1"/>
    <property type="match status" value="1"/>
</dbReference>
<dbReference type="InterPro" id="IPR003594">
    <property type="entry name" value="HATPase_dom"/>
</dbReference>
<sequence>MTLDISTLFTLLVVVAAMAAMFVWFLSIGHHSIPGIRSFAFSNTFLFIGLTLIALRAVLPPILSFVVANIIVCIGYTLILHGVGKFFRRRVSNTVLCIAIICYSFEFTYYFMVNNQYNIRLFFYLIYYAAVMAFALFIILQEYRKVRLVSHLAAALFIGLLSLTFTLIAAAALSQTNAAQIFSPSAINAAVVLGQLIFVIGWTFSFTLLVSERLNDERVRAETSSREKSEALANMSHELRTPLNAIIGFADVIDQEALGPDNPRYKDYVKDILASGRHLLLLIEDILDISKIEAGKLELAEQEVDIAALVEAVRHMVMLKATAKSIALMTKIDGAFLRMRGDDLRLRQILLNIVSNAVKFTPDGGRVLVSTHLASDGTGRFIVADTGIGMDKAGMERALSKYCQVENSQSRLQEGIGLGLPLAVALTEAHGGRLAIDSTKDKGTTITVEFPAQRCVF</sequence>
<evidence type="ECO:0000313" key="9">
    <source>
        <dbReference type="EMBL" id="RAU23728.1"/>
    </source>
</evidence>
<reference evidence="9 10" key="1">
    <citation type="submission" date="2017-11" db="EMBL/GenBank/DDBJ databases">
        <title>Draft genome sequence of magnetotactic bacterium Magnetospirillum kuznetsovii LBB-42.</title>
        <authorList>
            <person name="Grouzdev D.S."/>
            <person name="Rysina M.S."/>
            <person name="Baslerov R.V."/>
            <person name="Koziaeva V."/>
        </authorList>
    </citation>
    <scope>NUCLEOTIDE SEQUENCE [LARGE SCALE GENOMIC DNA]</scope>
    <source>
        <strain evidence="9 10">LBB-42</strain>
    </source>
</reference>
<proteinExistence type="predicted"/>
<keyword evidence="6" id="KW-0902">Two-component regulatory system</keyword>
<dbReference type="SMART" id="SM00388">
    <property type="entry name" value="HisKA"/>
    <property type="match status" value="1"/>
</dbReference>
<feature type="transmembrane region" description="Helical" evidence="7">
    <location>
        <begin position="152"/>
        <end position="174"/>
    </location>
</feature>
<feature type="domain" description="Histidine kinase" evidence="8">
    <location>
        <begin position="234"/>
        <end position="454"/>
    </location>
</feature>
<keyword evidence="7" id="KW-0812">Transmembrane</keyword>
<keyword evidence="3" id="KW-0597">Phosphoprotein</keyword>
<dbReference type="Gene3D" id="1.10.287.130">
    <property type="match status" value="1"/>
</dbReference>
<dbReference type="InterPro" id="IPR005467">
    <property type="entry name" value="His_kinase_dom"/>
</dbReference>
<evidence type="ECO:0000256" key="7">
    <source>
        <dbReference type="SAM" id="Phobius"/>
    </source>
</evidence>
<keyword evidence="4" id="KW-0808">Transferase</keyword>
<dbReference type="Proteomes" id="UP000251075">
    <property type="component" value="Unassembled WGS sequence"/>
</dbReference>
<feature type="transmembrane region" description="Helical" evidence="7">
    <location>
        <begin position="95"/>
        <end position="113"/>
    </location>
</feature>
<protein>
    <recommendedName>
        <fullName evidence="2">histidine kinase</fullName>
        <ecNumber evidence="2">2.7.13.3</ecNumber>
    </recommendedName>
</protein>
<comment type="caution">
    <text evidence="9">The sequence shown here is derived from an EMBL/GenBank/DDBJ whole genome shotgun (WGS) entry which is preliminary data.</text>
</comment>
<dbReference type="InterPro" id="IPR050736">
    <property type="entry name" value="Sensor_HK_Regulatory"/>
</dbReference>
<evidence type="ECO:0000256" key="1">
    <source>
        <dbReference type="ARBA" id="ARBA00000085"/>
    </source>
</evidence>
<feature type="transmembrane region" description="Helical" evidence="7">
    <location>
        <begin position="65"/>
        <end position="83"/>
    </location>
</feature>
<feature type="transmembrane region" description="Helical" evidence="7">
    <location>
        <begin position="6"/>
        <end position="27"/>
    </location>
</feature>
<dbReference type="GO" id="GO:0000155">
    <property type="term" value="F:phosphorelay sensor kinase activity"/>
    <property type="evidence" value="ECO:0007669"/>
    <property type="project" value="InterPro"/>
</dbReference>
<dbReference type="RefSeq" id="WP_112141959.1">
    <property type="nucleotide sequence ID" value="NZ_PGTO01000001.1"/>
</dbReference>